<comment type="caution">
    <text evidence="3">The sequence shown here is derived from an EMBL/GenBank/DDBJ whole genome shotgun (WGS) entry which is preliminary data.</text>
</comment>
<name>A0A1Y2DVA6_9PEZI</name>
<evidence type="ECO:0000259" key="2">
    <source>
        <dbReference type="Pfam" id="PF24840"/>
    </source>
</evidence>
<keyword evidence="1" id="KW-0472">Membrane</keyword>
<feature type="domain" description="SigF-like NTF2-like" evidence="2">
    <location>
        <begin position="151"/>
        <end position="196"/>
    </location>
</feature>
<dbReference type="GeneID" id="63780172"/>
<keyword evidence="4" id="KW-1185">Reference proteome</keyword>
<gene>
    <name evidence="3" type="ORF">BCR38DRAFT_485944</name>
</gene>
<keyword evidence="1" id="KW-1133">Transmembrane helix</keyword>
<dbReference type="STRING" id="1141098.A0A1Y2DVA6"/>
<dbReference type="Proteomes" id="UP000193689">
    <property type="component" value="Unassembled WGS sequence"/>
</dbReference>
<dbReference type="OrthoDB" id="2344312at2759"/>
<accession>A0A1Y2DVA6</accession>
<reference evidence="3 4" key="1">
    <citation type="submission" date="2016-07" db="EMBL/GenBank/DDBJ databases">
        <title>Pervasive Adenine N6-methylation of Active Genes in Fungi.</title>
        <authorList>
            <consortium name="DOE Joint Genome Institute"/>
            <person name="Mondo S.J."/>
            <person name="Dannebaum R.O."/>
            <person name="Kuo R.C."/>
            <person name="Labutti K."/>
            <person name="Haridas S."/>
            <person name="Kuo A."/>
            <person name="Salamov A."/>
            <person name="Ahrendt S.R."/>
            <person name="Lipzen A."/>
            <person name="Sullivan W."/>
            <person name="Andreopoulos W.B."/>
            <person name="Clum A."/>
            <person name="Lindquist E."/>
            <person name="Daum C."/>
            <person name="Ramamoorthy G.K."/>
            <person name="Gryganskyi A."/>
            <person name="Culley D."/>
            <person name="Magnuson J.K."/>
            <person name="James T.Y."/>
            <person name="O'Malley M.A."/>
            <person name="Stajich J.E."/>
            <person name="Spatafora J.W."/>
            <person name="Visel A."/>
            <person name="Grigoriev I.V."/>
        </authorList>
    </citation>
    <scope>NUCLEOTIDE SEQUENCE [LARGE SCALE GENOMIC DNA]</scope>
    <source>
        <strain evidence="3 4">CBS 129021</strain>
    </source>
</reference>
<dbReference type="PANTHER" id="PTHR35393">
    <property type="entry name" value="CHROMOSOME 1, WHOLE GENOME SHOTGUN SEQUENCE"/>
    <property type="match status" value="1"/>
</dbReference>
<sequence length="223" mass="25726">MEHPVHEIGGVIAALCQGTAEEQEVALKDYYTPDAYFVHPFCRVPSFSGFELPFIGTKVDSRFILKFVYQWYRILSPQIDIKIDSTVFDQRQRLLYLTIRQVFTIWIVPFSLWQAHVKLVTVLKLDALREGPNGQLMPGDGGNAPSNGNARTKYYIRGQEDLYQVNEFVKFVAPFGAHFVWTLWQWFATFLCIVGVVLFWPLTAVRNYVLQKGAQWKLGAKRQ</sequence>
<dbReference type="Pfam" id="PF24840">
    <property type="entry name" value="NTF2_SigF"/>
    <property type="match status" value="2"/>
</dbReference>
<feature type="transmembrane region" description="Helical" evidence="1">
    <location>
        <begin position="183"/>
        <end position="202"/>
    </location>
</feature>
<evidence type="ECO:0000313" key="3">
    <source>
        <dbReference type="EMBL" id="ORY63178.1"/>
    </source>
</evidence>
<evidence type="ECO:0000313" key="4">
    <source>
        <dbReference type="Proteomes" id="UP000193689"/>
    </source>
</evidence>
<dbReference type="InParanoid" id="A0A1Y2DVA6"/>
<dbReference type="PANTHER" id="PTHR35393:SF1">
    <property type="entry name" value="SNOAL-LIKE DOMAIN-CONTAINING PROTEIN"/>
    <property type="match status" value="1"/>
</dbReference>
<dbReference type="AlphaFoldDB" id="A0A1Y2DVA6"/>
<dbReference type="InterPro" id="IPR057514">
    <property type="entry name" value="NTF2_SigF"/>
</dbReference>
<proteinExistence type="predicted"/>
<feature type="domain" description="SigF-like NTF2-like" evidence="2">
    <location>
        <begin position="1"/>
        <end position="131"/>
    </location>
</feature>
<organism evidence="3 4">
    <name type="scientific">Pseudomassariella vexata</name>
    <dbReference type="NCBI Taxonomy" id="1141098"/>
    <lineage>
        <taxon>Eukaryota</taxon>
        <taxon>Fungi</taxon>
        <taxon>Dikarya</taxon>
        <taxon>Ascomycota</taxon>
        <taxon>Pezizomycotina</taxon>
        <taxon>Sordariomycetes</taxon>
        <taxon>Xylariomycetidae</taxon>
        <taxon>Amphisphaeriales</taxon>
        <taxon>Pseudomassariaceae</taxon>
        <taxon>Pseudomassariella</taxon>
    </lineage>
</organism>
<keyword evidence="1" id="KW-0812">Transmembrane</keyword>
<evidence type="ECO:0000256" key="1">
    <source>
        <dbReference type="SAM" id="Phobius"/>
    </source>
</evidence>
<dbReference type="EMBL" id="MCFJ01000008">
    <property type="protein sequence ID" value="ORY63178.1"/>
    <property type="molecule type" value="Genomic_DNA"/>
</dbReference>
<dbReference type="RefSeq" id="XP_040714835.1">
    <property type="nucleotide sequence ID" value="XM_040863960.1"/>
</dbReference>
<protein>
    <recommendedName>
        <fullName evidence="2">SigF-like NTF2-like domain-containing protein</fullName>
    </recommendedName>
</protein>